<evidence type="ECO:0000256" key="6">
    <source>
        <dbReference type="ARBA" id="ARBA00022960"/>
    </source>
</evidence>
<dbReference type="KEGG" id="aaco:K1I37_18695"/>
<dbReference type="OrthoDB" id="9787225at2"/>
<dbReference type="SUPFAM" id="SSF141523">
    <property type="entry name" value="L,D-transpeptidase catalytic domain-like"/>
    <property type="match status" value="1"/>
</dbReference>
<gene>
    <name evidence="11" type="ORF">K1I37_18695</name>
</gene>
<keyword evidence="5" id="KW-0378">Hydrolase</keyword>
<dbReference type="Pfam" id="PF03734">
    <property type="entry name" value="YkuD"/>
    <property type="match status" value="1"/>
</dbReference>
<dbReference type="GO" id="GO:0016757">
    <property type="term" value="F:glycosyltransferase activity"/>
    <property type="evidence" value="ECO:0007669"/>
    <property type="project" value="UniProtKB-KW"/>
</dbReference>
<dbReference type="InterPro" id="IPR050979">
    <property type="entry name" value="LD-transpeptidase"/>
</dbReference>
<dbReference type="eggNOG" id="COG3409">
    <property type="taxonomic scope" value="Bacteria"/>
</dbReference>
<dbReference type="CDD" id="cd16913">
    <property type="entry name" value="YkuD_like"/>
    <property type="match status" value="1"/>
</dbReference>
<accession>T0D9I9</accession>
<name>T0D9I9_ALIAG</name>
<comment type="similarity">
    <text evidence="2">Belongs to the YkuD family.</text>
</comment>
<dbReference type="AlphaFoldDB" id="T0D9I9"/>
<evidence type="ECO:0000259" key="10">
    <source>
        <dbReference type="PROSITE" id="PS52029"/>
    </source>
</evidence>
<dbReference type="InterPro" id="IPR036365">
    <property type="entry name" value="PGBD-like_sf"/>
</dbReference>
<dbReference type="InterPro" id="IPR002477">
    <property type="entry name" value="Peptidoglycan-bd-like"/>
</dbReference>
<dbReference type="SUPFAM" id="SSF47090">
    <property type="entry name" value="PGBD-like"/>
    <property type="match status" value="1"/>
</dbReference>
<dbReference type="GO" id="GO:0005576">
    <property type="term" value="C:extracellular region"/>
    <property type="evidence" value="ECO:0007669"/>
    <property type="project" value="TreeGrafter"/>
</dbReference>
<dbReference type="PANTHER" id="PTHR30582:SF24">
    <property type="entry name" value="L,D-TRANSPEPTIDASE ERFK_SRFK-RELATED"/>
    <property type="match status" value="1"/>
</dbReference>
<evidence type="ECO:0000256" key="7">
    <source>
        <dbReference type="ARBA" id="ARBA00022984"/>
    </source>
</evidence>
<dbReference type="InterPro" id="IPR038063">
    <property type="entry name" value="Transpep_catalytic_dom"/>
</dbReference>
<dbReference type="GO" id="GO:0071972">
    <property type="term" value="F:peptidoglycan L,D-transpeptidase activity"/>
    <property type="evidence" value="ECO:0007669"/>
    <property type="project" value="TreeGrafter"/>
</dbReference>
<dbReference type="Proteomes" id="UP000829401">
    <property type="component" value="Chromosome"/>
</dbReference>
<dbReference type="STRING" id="1356854.N007_04545"/>
<evidence type="ECO:0000256" key="1">
    <source>
        <dbReference type="ARBA" id="ARBA00004752"/>
    </source>
</evidence>
<feature type="domain" description="L,D-TPase catalytic" evidence="10">
    <location>
        <begin position="50"/>
        <end position="159"/>
    </location>
</feature>
<proteinExistence type="inferred from homology"/>
<dbReference type="EMBL" id="CP080467">
    <property type="protein sequence ID" value="UNO48661.1"/>
    <property type="molecule type" value="Genomic_DNA"/>
</dbReference>
<dbReference type="PANTHER" id="PTHR30582">
    <property type="entry name" value="L,D-TRANSPEPTIDASE"/>
    <property type="match status" value="1"/>
</dbReference>
<evidence type="ECO:0000256" key="8">
    <source>
        <dbReference type="ARBA" id="ARBA00023316"/>
    </source>
</evidence>
<feature type="active site" description="Nucleophile" evidence="9">
    <location>
        <position position="135"/>
    </location>
</feature>
<dbReference type="GO" id="GO:0018104">
    <property type="term" value="P:peptidoglycan-protein cross-linking"/>
    <property type="evidence" value="ECO:0007669"/>
    <property type="project" value="TreeGrafter"/>
</dbReference>
<dbReference type="GO" id="GO:0008360">
    <property type="term" value="P:regulation of cell shape"/>
    <property type="evidence" value="ECO:0007669"/>
    <property type="project" value="UniProtKB-UniRule"/>
</dbReference>
<accession>A0A9E6ZJR5</accession>
<dbReference type="Pfam" id="PF01471">
    <property type="entry name" value="PG_binding_1"/>
    <property type="match status" value="1"/>
</dbReference>
<protein>
    <submittedName>
        <fullName evidence="11">L,D-transpeptidase family protein</fullName>
    </submittedName>
</protein>
<keyword evidence="8 9" id="KW-0961">Cell wall biogenesis/degradation</keyword>
<keyword evidence="6 9" id="KW-0133">Cell shape</keyword>
<comment type="pathway">
    <text evidence="1 9">Cell wall biogenesis; peptidoglycan biosynthesis.</text>
</comment>
<keyword evidence="4" id="KW-0808">Transferase</keyword>
<sequence>MPVIRMHLGFRRRVCLSLFALVVAVTMATGTAYAADSKKSPSVVESQTTYTIEINTKHPVLKLYRNGQFYREWHVALGKSQTQTPVGDWQIVDKQKDWGGGFGTRWLGLNVPWGTYGIHGTNQPASIGRFASHGCVRMKNRDVEQLFDIVPIGTRVIIHGNPLAHLRTLEYGNIGADVRLVQQRLQAEGYYRDDCKGVFDAPTQFALIYFQITHELPMDGLVTMDDYRALHLVK</sequence>
<keyword evidence="7 9" id="KW-0573">Peptidoglycan synthesis</keyword>
<dbReference type="PROSITE" id="PS52029">
    <property type="entry name" value="LD_TPASE"/>
    <property type="match status" value="1"/>
</dbReference>
<dbReference type="RefSeq" id="WP_021295948.1">
    <property type="nucleotide sequence ID" value="NZ_AURB01000113.1"/>
</dbReference>
<evidence type="ECO:0000256" key="4">
    <source>
        <dbReference type="ARBA" id="ARBA00022679"/>
    </source>
</evidence>
<dbReference type="Gene3D" id="2.40.440.10">
    <property type="entry name" value="L,D-transpeptidase catalytic domain-like"/>
    <property type="match status" value="1"/>
</dbReference>
<organism evidence="11 12">
    <name type="scientific">Alicyclobacillus acidoterrestris (strain ATCC 49025 / DSM 3922 / CIP 106132 / NCIMB 13137 / GD3B)</name>
    <dbReference type="NCBI Taxonomy" id="1356854"/>
    <lineage>
        <taxon>Bacteria</taxon>
        <taxon>Bacillati</taxon>
        <taxon>Bacillota</taxon>
        <taxon>Bacilli</taxon>
        <taxon>Bacillales</taxon>
        <taxon>Alicyclobacillaceae</taxon>
        <taxon>Alicyclobacillus</taxon>
    </lineage>
</organism>
<evidence type="ECO:0000256" key="5">
    <source>
        <dbReference type="ARBA" id="ARBA00022801"/>
    </source>
</evidence>
<evidence type="ECO:0000313" key="12">
    <source>
        <dbReference type="Proteomes" id="UP000829401"/>
    </source>
</evidence>
<keyword evidence="12" id="KW-1185">Reference proteome</keyword>
<evidence type="ECO:0000256" key="3">
    <source>
        <dbReference type="ARBA" id="ARBA00022676"/>
    </source>
</evidence>
<evidence type="ECO:0000313" key="11">
    <source>
        <dbReference type="EMBL" id="UNO48661.1"/>
    </source>
</evidence>
<keyword evidence="3" id="KW-0328">Glycosyltransferase</keyword>
<dbReference type="InterPro" id="IPR036366">
    <property type="entry name" value="PGBDSf"/>
</dbReference>
<dbReference type="GO" id="GO:0071555">
    <property type="term" value="P:cell wall organization"/>
    <property type="evidence" value="ECO:0007669"/>
    <property type="project" value="UniProtKB-UniRule"/>
</dbReference>
<evidence type="ECO:0000256" key="9">
    <source>
        <dbReference type="PROSITE-ProRule" id="PRU01373"/>
    </source>
</evidence>
<dbReference type="InterPro" id="IPR005490">
    <property type="entry name" value="LD_TPept_cat_dom"/>
</dbReference>
<dbReference type="Gene3D" id="1.10.101.10">
    <property type="entry name" value="PGBD-like superfamily/PGBD"/>
    <property type="match status" value="1"/>
</dbReference>
<evidence type="ECO:0000256" key="2">
    <source>
        <dbReference type="ARBA" id="ARBA00005992"/>
    </source>
</evidence>
<feature type="active site" description="Proton donor/acceptor" evidence="9">
    <location>
        <position position="119"/>
    </location>
</feature>
<dbReference type="eggNOG" id="COG1376">
    <property type="taxonomic scope" value="Bacteria"/>
</dbReference>
<reference evidence="12" key="1">
    <citation type="journal article" date="2022" name="G3 (Bethesda)">
        <title>Unveiling the complete genome sequence of Alicyclobacillus acidoterrestris DSM 3922T, a taint-producing strain.</title>
        <authorList>
            <person name="Leonardo I.C."/>
            <person name="Barreto Crespo M.T."/>
            <person name="Gaspar F.B."/>
        </authorList>
    </citation>
    <scope>NUCLEOTIDE SEQUENCE [LARGE SCALE GENOMIC DNA]</scope>
    <source>
        <strain evidence="12">DSM 3922</strain>
    </source>
</reference>